<evidence type="ECO:0000256" key="4">
    <source>
        <dbReference type="ARBA" id="ARBA00023163"/>
    </source>
</evidence>
<evidence type="ECO:0000313" key="8">
    <source>
        <dbReference type="Proteomes" id="UP000325255"/>
    </source>
</evidence>
<dbReference type="Pfam" id="PF03466">
    <property type="entry name" value="LysR_substrate"/>
    <property type="match status" value="1"/>
</dbReference>
<dbReference type="Proteomes" id="UP000325255">
    <property type="component" value="Unassembled WGS sequence"/>
</dbReference>
<dbReference type="EMBL" id="VWPK01000044">
    <property type="protein sequence ID" value="KAA5609773.1"/>
    <property type="molecule type" value="Genomic_DNA"/>
</dbReference>
<comment type="similarity">
    <text evidence="1">Belongs to the LysR transcriptional regulatory family.</text>
</comment>
<feature type="compositionally biased region" description="Polar residues" evidence="5">
    <location>
        <begin position="314"/>
        <end position="325"/>
    </location>
</feature>
<dbReference type="SUPFAM" id="SSF46785">
    <property type="entry name" value="Winged helix' DNA-binding domain"/>
    <property type="match status" value="1"/>
</dbReference>
<dbReference type="RefSeq" id="WP_150043134.1">
    <property type="nucleotide sequence ID" value="NZ_OW485601.1"/>
</dbReference>
<dbReference type="InterPro" id="IPR000847">
    <property type="entry name" value="LysR_HTH_N"/>
</dbReference>
<dbReference type="AlphaFoldDB" id="A0A5M6INC8"/>
<evidence type="ECO:0000259" key="6">
    <source>
        <dbReference type="PROSITE" id="PS50931"/>
    </source>
</evidence>
<dbReference type="PRINTS" id="PR00039">
    <property type="entry name" value="HTHLYSR"/>
</dbReference>
<keyword evidence="4" id="KW-0804">Transcription</keyword>
<feature type="region of interest" description="Disordered" evidence="5">
    <location>
        <begin position="302"/>
        <end position="325"/>
    </location>
</feature>
<dbReference type="InterPro" id="IPR036390">
    <property type="entry name" value="WH_DNA-bd_sf"/>
</dbReference>
<protein>
    <submittedName>
        <fullName evidence="7">LysR family transcriptional regulator</fullName>
    </submittedName>
</protein>
<dbReference type="PANTHER" id="PTHR30537:SF26">
    <property type="entry name" value="GLYCINE CLEAVAGE SYSTEM TRANSCRIPTIONAL ACTIVATOR"/>
    <property type="match status" value="1"/>
</dbReference>
<evidence type="ECO:0000256" key="1">
    <source>
        <dbReference type="ARBA" id="ARBA00009437"/>
    </source>
</evidence>
<dbReference type="InterPro" id="IPR005119">
    <property type="entry name" value="LysR_subst-bd"/>
</dbReference>
<dbReference type="InterPro" id="IPR058163">
    <property type="entry name" value="LysR-type_TF_proteobact-type"/>
</dbReference>
<keyword evidence="8" id="KW-1185">Reference proteome</keyword>
<dbReference type="PROSITE" id="PS50931">
    <property type="entry name" value="HTH_LYSR"/>
    <property type="match status" value="1"/>
</dbReference>
<proteinExistence type="inferred from homology"/>
<evidence type="ECO:0000256" key="5">
    <source>
        <dbReference type="SAM" id="MobiDB-lite"/>
    </source>
</evidence>
<name>A0A5M6INC8_9PROT</name>
<dbReference type="Gene3D" id="3.40.190.10">
    <property type="entry name" value="Periplasmic binding protein-like II"/>
    <property type="match status" value="2"/>
</dbReference>
<evidence type="ECO:0000256" key="3">
    <source>
        <dbReference type="ARBA" id="ARBA00023125"/>
    </source>
</evidence>
<dbReference type="CDD" id="cd08432">
    <property type="entry name" value="PBP2_GcdR_TrpI_HvrB_AmpR_like"/>
    <property type="match status" value="1"/>
</dbReference>
<comment type="caution">
    <text evidence="7">The sequence shown here is derived from an EMBL/GenBank/DDBJ whole genome shotgun (WGS) entry which is preliminary data.</text>
</comment>
<dbReference type="GO" id="GO:0006351">
    <property type="term" value="P:DNA-templated transcription"/>
    <property type="evidence" value="ECO:0007669"/>
    <property type="project" value="TreeGrafter"/>
</dbReference>
<keyword evidence="2" id="KW-0805">Transcription regulation</keyword>
<organism evidence="7 8">
    <name type="scientific">Rhodovastum atsumiense</name>
    <dbReference type="NCBI Taxonomy" id="504468"/>
    <lineage>
        <taxon>Bacteria</taxon>
        <taxon>Pseudomonadati</taxon>
        <taxon>Pseudomonadota</taxon>
        <taxon>Alphaproteobacteria</taxon>
        <taxon>Acetobacterales</taxon>
        <taxon>Acetobacteraceae</taxon>
        <taxon>Rhodovastum</taxon>
    </lineage>
</organism>
<evidence type="ECO:0000256" key="2">
    <source>
        <dbReference type="ARBA" id="ARBA00023015"/>
    </source>
</evidence>
<gene>
    <name evidence="7" type="ORF">F1189_22535</name>
</gene>
<sequence length="325" mass="34487">MPRPPLLLLALRAFAETGRLGSMKAAAGALGVTPGAISQQVKALERRLGLPLFERHNRELRLTGTGRQLLDPLVDAFARIEAAVDATERATGGHRHRPLLVSTSASFAAGWLVPRLGRFAALYPGIEVRIDATSALVEVGRGPGSADVALRHGLGDYPGLEVVRFLMPRLVPVGSPSRLATGPRLSRAEDVLHYPLLQNSDGADWALWLRAQGGNDAEGRALRGTRFPDDHLLVRAAVAGQGLALVAEFHAAEEIAAGRLAVALDLPWPSRFAYYVLTRPGPGRPPAALAFRDWVLREAAGCGDGLPPQPPPSATATRKVTNAAA</sequence>
<reference evidence="7 8" key="1">
    <citation type="submission" date="2019-09" db="EMBL/GenBank/DDBJ databases">
        <title>Genome sequence of Rhodovastum atsumiense, a diverse member of the Acetobacteraceae family of non-sulfur purple photosynthetic bacteria.</title>
        <authorList>
            <person name="Meyer T."/>
            <person name="Kyndt J."/>
        </authorList>
    </citation>
    <scope>NUCLEOTIDE SEQUENCE [LARGE SCALE GENOMIC DNA]</scope>
    <source>
        <strain evidence="7 8">DSM 21279</strain>
    </source>
</reference>
<dbReference type="InterPro" id="IPR036388">
    <property type="entry name" value="WH-like_DNA-bd_sf"/>
</dbReference>
<dbReference type="Gene3D" id="1.10.10.10">
    <property type="entry name" value="Winged helix-like DNA-binding domain superfamily/Winged helix DNA-binding domain"/>
    <property type="match status" value="1"/>
</dbReference>
<accession>A0A5M6INC8</accession>
<dbReference type="GO" id="GO:0043565">
    <property type="term" value="F:sequence-specific DNA binding"/>
    <property type="evidence" value="ECO:0007669"/>
    <property type="project" value="TreeGrafter"/>
</dbReference>
<dbReference type="OrthoDB" id="9794694at2"/>
<feature type="domain" description="HTH lysR-type" evidence="6">
    <location>
        <begin position="6"/>
        <end position="63"/>
    </location>
</feature>
<evidence type="ECO:0000313" key="7">
    <source>
        <dbReference type="EMBL" id="KAA5609773.1"/>
    </source>
</evidence>
<dbReference type="GO" id="GO:0003700">
    <property type="term" value="F:DNA-binding transcription factor activity"/>
    <property type="evidence" value="ECO:0007669"/>
    <property type="project" value="InterPro"/>
</dbReference>
<keyword evidence="3" id="KW-0238">DNA-binding</keyword>
<dbReference type="SUPFAM" id="SSF53850">
    <property type="entry name" value="Periplasmic binding protein-like II"/>
    <property type="match status" value="1"/>
</dbReference>
<dbReference type="PANTHER" id="PTHR30537">
    <property type="entry name" value="HTH-TYPE TRANSCRIPTIONAL REGULATOR"/>
    <property type="match status" value="1"/>
</dbReference>
<dbReference type="Pfam" id="PF00126">
    <property type="entry name" value="HTH_1"/>
    <property type="match status" value="1"/>
</dbReference>